<evidence type="ECO:0000313" key="3">
    <source>
        <dbReference type="Proteomes" id="UP000199400"/>
    </source>
</evidence>
<dbReference type="RefSeq" id="WP_096328633.1">
    <property type="nucleotide sequence ID" value="NZ_FOMX01000026.1"/>
</dbReference>
<reference evidence="3" key="1">
    <citation type="submission" date="2016-10" db="EMBL/GenBank/DDBJ databases">
        <authorList>
            <person name="Varghese N."/>
            <person name="Submissions S."/>
        </authorList>
    </citation>
    <scope>NUCLEOTIDE SEQUENCE [LARGE SCALE GENOMIC DNA]</scope>
    <source>
        <strain evidence="3">ATCC 25963</strain>
    </source>
</reference>
<dbReference type="AlphaFoldDB" id="A0A1I2FDY4"/>
<sequence length="120" mass="13373">MPFFYEEATTPQNRPLLRILARDEVTLADAEGLGARIEVGAPNHRWRILSIVEKGTEYSAGARKYFPSLQPKYGAIAVVVTSPIVRAAINMMMRLTGQAPNLRLFTTEAEGLAWLDELEI</sequence>
<keyword evidence="3" id="KW-1185">Reference proteome</keyword>
<evidence type="ECO:0000259" key="1">
    <source>
        <dbReference type="Pfam" id="PF25056"/>
    </source>
</evidence>
<dbReference type="Proteomes" id="UP000199400">
    <property type="component" value="Unassembled WGS sequence"/>
</dbReference>
<dbReference type="OrthoDB" id="5534201at2"/>
<dbReference type="Pfam" id="PF25056">
    <property type="entry name" value="DUF7793"/>
    <property type="match status" value="1"/>
</dbReference>
<gene>
    <name evidence="2" type="ORF">SAMN02745121_06572</name>
</gene>
<evidence type="ECO:0000313" key="2">
    <source>
        <dbReference type="EMBL" id="SFF03089.1"/>
    </source>
</evidence>
<accession>A0A1I2FDY4</accession>
<feature type="domain" description="DUF7793" evidence="1">
    <location>
        <begin position="43"/>
        <end position="118"/>
    </location>
</feature>
<protein>
    <recommendedName>
        <fullName evidence="1">DUF7793 domain-containing protein</fullName>
    </recommendedName>
</protein>
<dbReference type="InterPro" id="IPR056695">
    <property type="entry name" value="DUF7793"/>
</dbReference>
<organism evidence="2 3">
    <name type="scientific">Nannocystis exedens</name>
    <dbReference type="NCBI Taxonomy" id="54"/>
    <lineage>
        <taxon>Bacteria</taxon>
        <taxon>Pseudomonadati</taxon>
        <taxon>Myxococcota</taxon>
        <taxon>Polyangia</taxon>
        <taxon>Nannocystales</taxon>
        <taxon>Nannocystaceae</taxon>
        <taxon>Nannocystis</taxon>
    </lineage>
</organism>
<dbReference type="EMBL" id="FOMX01000026">
    <property type="protein sequence ID" value="SFF03089.1"/>
    <property type="molecule type" value="Genomic_DNA"/>
</dbReference>
<proteinExistence type="predicted"/>
<dbReference type="STRING" id="54.SAMN02745121_06572"/>
<name>A0A1I2FDY4_9BACT</name>
<dbReference type="Gene3D" id="3.40.970.30">
    <property type="entry name" value="yp_829618.1 like domains"/>
    <property type="match status" value="1"/>
</dbReference>